<evidence type="ECO:0008006" key="5">
    <source>
        <dbReference type="Google" id="ProtNLM"/>
    </source>
</evidence>
<feature type="region of interest" description="Disordered" evidence="1">
    <location>
        <begin position="95"/>
        <end position="148"/>
    </location>
</feature>
<keyword evidence="2" id="KW-0472">Membrane</keyword>
<dbReference type="EMBL" id="BAAANQ010000003">
    <property type="protein sequence ID" value="GAA2050062.1"/>
    <property type="molecule type" value="Genomic_DNA"/>
</dbReference>
<evidence type="ECO:0000256" key="1">
    <source>
        <dbReference type="SAM" id="MobiDB-lite"/>
    </source>
</evidence>
<keyword evidence="2" id="KW-0812">Transmembrane</keyword>
<name>A0ABN2V317_9ACTN</name>
<evidence type="ECO:0000313" key="4">
    <source>
        <dbReference type="Proteomes" id="UP001403094"/>
    </source>
</evidence>
<accession>A0ABN2V317</accession>
<dbReference type="Proteomes" id="UP001403094">
    <property type="component" value="Unassembled WGS sequence"/>
</dbReference>
<keyword evidence="2" id="KW-1133">Transmembrane helix</keyword>
<evidence type="ECO:0000313" key="3">
    <source>
        <dbReference type="EMBL" id="GAA2050062.1"/>
    </source>
</evidence>
<comment type="caution">
    <text evidence="3">The sequence shown here is derived from an EMBL/GenBank/DDBJ whole genome shotgun (WGS) entry which is preliminary data.</text>
</comment>
<sequence>MDGRHHRAGGRVGLLPRVDGKRLEVLPAPVLSHEYTVMGRTVETARHNKGHRLSAPSKSCPGEPPAMEVLLFLVAITAIFGVVVMPALRRRKERQELEAAARRTAGGPAQGPGPGPGPGPAFGGRAGDDEPYHDTGLVPVDQLDLRLPGPDPELVTTLEEVRRTQNWRPAGHLLAMTDDNELRWQRVQSLAGAAAMELAHWRASGQPTEDAPAPGDGRLSLSKEAPRHDAGWLRRWRQEEPADVGGAQVYAQFLVWQAMSDTGSADHRIVLEEARTVAGEAARLAPDDPIPYITELFIARGLSYRRPDFEALWAKVTQRDRQHMGAHLAALPYFAEKWHGSRQDAEGFARSAAGAAPAGSLLPALPLFAVYEHLPEVQLSSGMYQGAVIGDAIEAAQYAVNNVRPGHPVEAHVRHLLLCFLVRAERYAEAAEQVRAVDGYVGAIPWVDGQHPAQEYAAYRALAITRQ</sequence>
<reference evidence="3 4" key="1">
    <citation type="journal article" date="2019" name="Int. J. Syst. Evol. Microbiol.">
        <title>The Global Catalogue of Microorganisms (GCM) 10K type strain sequencing project: providing services to taxonomists for standard genome sequencing and annotation.</title>
        <authorList>
            <consortium name="The Broad Institute Genomics Platform"/>
            <consortium name="The Broad Institute Genome Sequencing Center for Infectious Disease"/>
            <person name="Wu L."/>
            <person name="Ma J."/>
        </authorList>
    </citation>
    <scope>NUCLEOTIDE SEQUENCE [LARGE SCALE GENOMIC DNA]</scope>
    <source>
        <strain evidence="3 4">JCM 14549</strain>
    </source>
</reference>
<organism evidence="3 4">
    <name type="scientific">Streptomyces cheonanensis</name>
    <dbReference type="NCBI Taxonomy" id="312720"/>
    <lineage>
        <taxon>Bacteria</taxon>
        <taxon>Bacillati</taxon>
        <taxon>Actinomycetota</taxon>
        <taxon>Actinomycetes</taxon>
        <taxon>Kitasatosporales</taxon>
        <taxon>Streptomycetaceae</taxon>
        <taxon>Streptomyces</taxon>
    </lineage>
</organism>
<gene>
    <name evidence="3" type="ORF">GCM10009757_21630</name>
</gene>
<keyword evidence="4" id="KW-1185">Reference proteome</keyword>
<protein>
    <recommendedName>
        <fullName evidence="5">DUF4034 domain-containing protein</fullName>
    </recommendedName>
</protein>
<evidence type="ECO:0000256" key="2">
    <source>
        <dbReference type="SAM" id="Phobius"/>
    </source>
</evidence>
<feature type="transmembrane region" description="Helical" evidence="2">
    <location>
        <begin position="69"/>
        <end position="88"/>
    </location>
</feature>
<proteinExistence type="predicted"/>